<gene>
    <name evidence="1" type="ORF">COLO4_13029</name>
</gene>
<dbReference type="AlphaFoldDB" id="A0A1R3JYJ5"/>
<reference evidence="2" key="1">
    <citation type="submission" date="2013-09" db="EMBL/GenBank/DDBJ databases">
        <title>Corchorus olitorius genome sequencing.</title>
        <authorList>
            <person name="Alam M."/>
            <person name="Haque M.S."/>
            <person name="Islam M.S."/>
            <person name="Emdad E.M."/>
            <person name="Islam M.M."/>
            <person name="Ahmed B."/>
            <person name="Halim A."/>
            <person name="Hossen Q.M.M."/>
            <person name="Hossain M.Z."/>
            <person name="Ahmed R."/>
            <person name="Khan M.M."/>
            <person name="Islam R."/>
            <person name="Rashid M.M."/>
            <person name="Khan S.A."/>
            <person name="Rahman M.S."/>
            <person name="Alam M."/>
            <person name="Yahiya A.S."/>
            <person name="Khan M.S."/>
            <person name="Azam M.S."/>
            <person name="Haque T."/>
            <person name="Lashkar M.Z.H."/>
            <person name="Akhand A.I."/>
            <person name="Morshed G."/>
            <person name="Roy S."/>
            <person name="Uddin K.S."/>
            <person name="Rabeya T."/>
            <person name="Hossain A.S."/>
            <person name="Chowdhury A."/>
            <person name="Snigdha A.R."/>
            <person name="Mortoza M.S."/>
            <person name="Matin S.A."/>
            <person name="Hoque S.M.E."/>
            <person name="Islam M.K."/>
            <person name="Roy D.K."/>
            <person name="Haider R."/>
            <person name="Moosa M.M."/>
            <person name="Elias S.M."/>
            <person name="Hasan A.M."/>
            <person name="Jahan S."/>
            <person name="Shafiuddin M."/>
            <person name="Mahmood N."/>
            <person name="Shommy N.S."/>
        </authorList>
    </citation>
    <scope>NUCLEOTIDE SEQUENCE [LARGE SCALE GENOMIC DNA]</scope>
    <source>
        <strain evidence="2">cv. O-4</strain>
    </source>
</reference>
<evidence type="ECO:0000313" key="1">
    <source>
        <dbReference type="EMBL" id="OMO99919.1"/>
    </source>
</evidence>
<dbReference type="InterPro" id="IPR040256">
    <property type="entry name" value="At4g02000-like"/>
</dbReference>
<organism evidence="1 2">
    <name type="scientific">Corchorus olitorius</name>
    <dbReference type="NCBI Taxonomy" id="93759"/>
    <lineage>
        <taxon>Eukaryota</taxon>
        <taxon>Viridiplantae</taxon>
        <taxon>Streptophyta</taxon>
        <taxon>Embryophyta</taxon>
        <taxon>Tracheophyta</taxon>
        <taxon>Spermatophyta</taxon>
        <taxon>Magnoliopsida</taxon>
        <taxon>eudicotyledons</taxon>
        <taxon>Gunneridae</taxon>
        <taxon>Pentapetalae</taxon>
        <taxon>rosids</taxon>
        <taxon>malvids</taxon>
        <taxon>Malvales</taxon>
        <taxon>Malvaceae</taxon>
        <taxon>Grewioideae</taxon>
        <taxon>Apeibeae</taxon>
        <taxon>Corchorus</taxon>
    </lineage>
</organism>
<protein>
    <recommendedName>
        <fullName evidence="3">DUF4283 domain-containing protein</fullName>
    </recommendedName>
</protein>
<evidence type="ECO:0008006" key="3">
    <source>
        <dbReference type="Google" id="ProtNLM"/>
    </source>
</evidence>
<dbReference type="EMBL" id="AWUE01015023">
    <property type="protein sequence ID" value="OMO99919.1"/>
    <property type="molecule type" value="Genomic_DNA"/>
</dbReference>
<comment type="caution">
    <text evidence="1">The sequence shown here is derived from an EMBL/GenBank/DDBJ whole genome shotgun (WGS) entry which is preliminary data.</text>
</comment>
<dbReference type="OrthoDB" id="1707487at2759"/>
<sequence length="171" mass="19401">MAETLSNLCSKSIQDDELNTVVIAEELIDGVEGEEAWFGLLGKLYSKKQPNLEGLRNAFIQHGDWKMGCLSGSIPFDMCPFWVHIFKLPLKMMTEKVGIALGESMGADAVLDVYLSSGRYLRVRVEINVLVPLKDFTKVSTPSGEIEVEFRYEKMLAYCRIVVWSFIVLWR</sequence>
<dbReference type="Proteomes" id="UP000187203">
    <property type="component" value="Unassembled WGS sequence"/>
</dbReference>
<name>A0A1R3JYJ5_9ROSI</name>
<proteinExistence type="predicted"/>
<evidence type="ECO:0000313" key="2">
    <source>
        <dbReference type="Proteomes" id="UP000187203"/>
    </source>
</evidence>
<accession>A0A1R3JYJ5</accession>
<keyword evidence="2" id="KW-1185">Reference proteome</keyword>
<dbReference type="PANTHER" id="PTHR31286:SF178">
    <property type="entry name" value="DUF4283 DOMAIN-CONTAINING PROTEIN"/>
    <property type="match status" value="1"/>
</dbReference>
<dbReference type="PANTHER" id="PTHR31286">
    <property type="entry name" value="GLYCINE-RICH CELL WALL STRUCTURAL PROTEIN 1.8-LIKE"/>
    <property type="match status" value="1"/>
</dbReference>